<evidence type="ECO:0000259" key="1">
    <source>
        <dbReference type="Pfam" id="PF05099"/>
    </source>
</evidence>
<evidence type="ECO:0000313" key="2">
    <source>
        <dbReference type="EMBL" id="SVC67967.1"/>
    </source>
</evidence>
<gene>
    <name evidence="2" type="ORF">METZ01_LOCUS320821</name>
</gene>
<sequence>KATVFVWDSNYLPNFRRKAPEATEGGIEIKGCIFEYNFVIPGYFELDKVRLRTQELSVQLGVSIAMADGSLDDKEGETIKKWMKEIVETSQEDQKKNIKDKLNKALKDAFQNVEKGELNLDILCKEVKEKSSTIDKFDLLELCLDVMAADGVADEKELAHIREISNKIDVDYEEVIKLKDQRIVSLETPQALDSNTDEALGIDPEWSDDEKRKFILKEFTKWNRMLSALKEGKEKQNAQAQLDLLAKARQKYG</sequence>
<dbReference type="InterPro" id="IPR029024">
    <property type="entry name" value="TerB-like"/>
</dbReference>
<dbReference type="InterPro" id="IPR007791">
    <property type="entry name" value="DjlA_N"/>
</dbReference>
<protein>
    <recommendedName>
        <fullName evidence="1">Co-chaperone DjlA N-terminal domain-containing protein</fullName>
    </recommendedName>
</protein>
<proteinExistence type="predicted"/>
<dbReference type="AlphaFoldDB" id="A0A382P557"/>
<name>A0A382P557_9ZZZZ</name>
<feature type="non-terminal residue" evidence="2">
    <location>
        <position position="1"/>
    </location>
</feature>
<dbReference type="SUPFAM" id="SSF158682">
    <property type="entry name" value="TerB-like"/>
    <property type="match status" value="1"/>
</dbReference>
<feature type="domain" description="Co-chaperone DjlA N-terminal" evidence="1">
    <location>
        <begin position="59"/>
        <end position="179"/>
    </location>
</feature>
<dbReference type="Gene3D" id="1.10.3680.10">
    <property type="entry name" value="TerB-like"/>
    <property type="match status" value="1"/>
</dbReference>
<dbReference type="Pfam" id="PF05099">
    <property type="entry name" value="TerB"/>
    <property type="match status" value="1"/>
</dbReference>
<organism evidence="2">
    <name type="scientific">marine metagenome</name>
    <dbReference type="NCBI Taxonomy" id="408172"/>
    <lineage>
        <taxon>unclassified sequences</taxon>
        <taxon>metagenomes</taxon>
        <taxon>ecological metagenomes</taxon>
    </lineage>
</organism>
<dbReference type="EMBL" id="UINC01104648">
    <property type="protein sequence ID" value="SVC67967.1"/>
    <property type="molecule type" value="Genomic_DNA"/>
</dbReference>
<reference evidence="2" key="1">
    <citation type="submission" date="2018-05" db="EMBL/GenBank/DDBJ databases">
        <authorList>
            <person name="Lanie J.A."/>
            <person name="Ng W.-L."/>
            <person name="Kazmierczak K.M."/>
            <person name="Andrzejewski T.M."/>
            <person name="Davidsen T.M."/>
            <person name="Wayne K.J."/>
            <person name="Tettelin H."/>
            <person name="Glass J.I."/>
            <person name="Rusch D."/>
            <person name="Podicherti R."/>
            <person name="Tsui H.-C.T."/>
            <person name="Winkler M.E."/>
        </authorList>
    </citation>
    <scope>NUCLEOTIDE SEQUENCE</scope>
</reference>
<accession>A0A382P557</accession>